<evidence type="ECO:0000256" key="5">
    <source>
        <dbReference type="ARBA" id="ARBA00022727"/>
    </source>
</evidence>
<dbReference type="Proteomes" id="UP000572680">
    <property type="component" value="Unassembled WGS sequence"/>
</dbReference>
<gene>
    <name evidence="11" type="primary">tmk</name>
    <name evidence="15" type="ORF">HNR61_005861</name>
</gene>
<reference evidence="15 16" key="1">
    <citation type="submission" date="2020-08" db="EMBL/GenBank/DDBJ databases">
        <title>Genomic Encyclopedia of Type Strains, Phase IV (KMG-IV): sequencing the most valuable type-strain genomes for metagenomic binning, comparative biology and taxonomic classification.</title>
        <authorList>
            <person name="Goeker M."/>
        </authorList>
    </citation>
    <scope>NUCLEOTIDE SEQUENCE [LARGE SCALE GENOMIC DNA]</scope>
    <source>
        <strain evidence="15 16">DSM 44197</strain>
    </source>
</reference>
<dbReference type="InterPro" id="IPR039430">
    <property type="entry name" value="Thymidylate_kin-like_dom"/>
</dbReference>
<dbReference type="Gene3D" id="3.40.50.300">
    <property type="entry name" value="P-loop containing nucleotide triphosphate hydrolases"/>
    <property type="match status" value="1"/>
</dbReference>
<dbReference type="GO" id="GO:0005524">
    <property type="term" value="F:ATP binding"/>
    <property type="evidence" value="ECO:0007669"/>
    <property type="project" value="UniProtKB-UniRule"/>
</dbReference>
<evidence type="ECO:0000256" key="6">
    <source>
        <dbReference type="ARBA" id="ARBA00022741"/>
    </source>
</evidence>
<keyword evidence="5 11" id="KW-0545">Nucleotide biosynthesis</keyword>
<evidence type="ECO:0000256" key="13">
    <source>
        <dbReference type="SAM" id="Phobius"/>
    </source>
</evidence>
<evidence type="ECO:0000313" key="16">
    <source>
        <dbReference type="Proteomes" id="UP000572680"/>
    </source>
</evidence>
<dbReference type="EC" id="2.7.4.9" evidence="2 11"/>
<dbReference type="SUPFAM" id="SSF52540">
    <property type="entry name" value="P-loop containing nucleoside triphosphate hydrolases"/>
    <property type="match status" value="1"/>
</dbReference>
<dbReference type="GO" id="GO:0006227">
    <property type="term" value="P:dUDP biosynthetic process"/>
    <property type="evidence" value="ECO:0007669"/>
    <property type="project" value="TreeGrafter"/>
</dbReference>
<evidence type="ECO:0000256" key="11">
    <source>
        <dbReference type="HAMAP-Rule" id="MF_00165"/>
    </source>
</evidence>
<dbReference type="GO" id="GO:0005829">
    <property type="term" value="C:cytosol"/>
    <property type="evidence" value="ECO:0007669"/>
    <property type="project" value="TreeGrafter"/>
</dbReference>
<feature type="transmembrane region" description="Helical" evidence="13">
    <location>
        <begin position="364"/>
        <end position="383"/>
    </location>
</feature>
<feature type="transmembrane region" description="Helical" evidence="13">
    <location>
        <begin position="62"/>
        <end position="83"/>
    </location>
</feature>
<protein>
    <recommendedName>
        <fullName evidence="3 11">Thymidylate kinase</fullName>
        <ecNumber evidence="2 11">2.7.4.9</ecNumber>
    </recommendedName>
    <alternativeName>
        <fullName evidence="11">dTMP kinase</fullName>
    </alternativeName>
</protein>
<dbReference type="PANTHER" id="PTHR10344:SF4">
    <property type="entry name" value="UMP-CMP KINASE 2, MITOCHONDRIAL"/>
    <property type="match status" value="1"/>
</dbReference>
<accession>A0A7W3QP21</accession>
<evidence type="ECO:0000256" key="3">
    <source>
        <dbReference type="ARBA" id="ARBA00017144"/>
    </source>
</evidence>
<evidence type="ECO:0000256" key="1">
    <source>
        <dbReference type="ARBA" id="ARBA00009776"/>
    </source>
</evidence>
<evidence type="ECO:0000256" key="9">
    <source>
        <dbReference type="ARBA" id="ARBA00048743"/>
    </source>
</evidence>
<comment type="caution">
    <text evidence="15">The sequence shown here is derived from an EMBL/GenBank/DDBJ whole genome shotgun (WGS) entry which is preliminary data.</text>
</comment>
<dbReference type="GO" id="GO:0006233">
    <property type="term" value="P:dTDP biosynthetic process"/>
    <property type="evidence" value="ECO:0007669"/>
    <property type="project" value="InterPro"/>
</dbReference>
<dbReference type="InterPro" id="IPR027417">
    <property type="entry name" value="P-loop_NTPase"/>
</dbReference>
<feature type="transmembrane region" description="Helical" evidence="13">
    <location>
        <begin position="395"/>
        <end position="418"/>
    </location>
</feature>
<dbReference type="PANTHER" id="PTHR10344">
    <property type="entry name" value="THYMIDYLATE KINASE"/>
    <property type="match status" value="1"/>
</dbReference>
<dbReference type="RefSeq" id="WP_182846308.1">
    <property type="nucleotide sequence ID" value="NZ_BAAALP010000001.1"/>
</dbReference>
<dbReference type="InterPro" id="IPR018095">
    <property type="entry name" value="Thymidylate_kin_CS"/>
</dbReference>
<proteinExistence type="inferred from homology"/>
<feature type="transmembrane region" description="Helical" evidence="13">
    <location>
        <begin position="334"/>
        <end position="352"/>
    </location>
</feature>
<keyword evidence="8 11" id="KW-0067">ATP-binding</keyword>
<feature type="transmembrane region" description="Helical" evidence="13">
    <location>
        <begin position="245"/>
        <end position="266"/>
    </location>
</feature>
<evidence type="ECO:0000313" key="15">
    <source>
        <dbReference type="EMBL" id="MBA8954207.1"/>
    </source>
</evidence>
<evidence type="ECO:0000259" key="14">
    <source>
        <dbReference type="Pfam" id="PF02223"/>
    </source>
</evidence>
<comment type="catalytic activity">
    <reaction evidence="9 11">
        <text>dTMP + ATP = dTDP + ADP</text>
        <dbReference type="Rhea" id="RHEA:13517"/>
        <dbReference type="ChEBI" id="CHEBI:30616"/>
        <dbReference type="ChEBI" id="CHEBI:58369"/>
        <dbReference type="ChEBI" id="CHEBI:63528"/>
        <dbReference type="ChEBI" id="CHEBI:456216"/>
        <dbReference type="EC" id="2.7.4.9"/>
    </reaction>
</comment>
<dbReference type="Pfam" id="PF02223">
    <property type="entry name" value="Thymidylate_kin"/>
    <property type="match status" value="1"/>
</dbReference>
<feature type="transmembrane region" description="Helical" evidence="13">
    <location>
        <begin position="310"/>
        <end position="328"/>
    </location>
</feature>
<dbReference type="GO" id="GO:0006235">
    <property type="term" value="P:dTTP biosynthetic process"/>
    <property type="evidence" value="ECO:0007669"/>
    <property type="project" value="UniProtKB-UniRule"/>
</dbReference>
<dbReference type="PROSITE" id="PS01331">
    <property type="entry name" value="THYMIDYLATE_KINASE"/>
    <property type="match status" value="1"/>
</dbReference>
<evidence type="ECO:0000256" key="4">
    <source>
        <dbReference type="ARBA" id="ARBA00022679"/>
    </source>
</evidence>
<dbReference type="SUPFAM" id="SSF103473">
    <property type="entry name" value="MFS general substrate transporter"/>
    <property type="match status" value="1"/>
</dbReference>
<feature type="transmembrane region" description="Helical" evidence="13">
    <location>
        <begin position="170"/>
        <end position="189"/>
    </location>
</feature>
<organism evidence="15 16">
    <name type="scientific">Actinomadura namibiensis</name>
    <dbReference type="NCBI Taxonomy" id="182080"/>
    <lineage>
        <taxon>Bacteria</taxon>
        <taxon>Bacillati</taxon>
        <taxon>Actinomycetota</taxon>
        <taxon>Actinomycetes</taxon>
        <taxon>Streptosporangiales</taxon>
        <taxon>Thermomonosporaceae</taxon>
        <taxon>Actinomadura</taxon>
    </lineage>
</organism>
<feature type="region of interest" description="Disordered" evidence="12">
    <location>
        <begin position="1"/>
        <end position="24"/>
    </location>
</feature>
<comment type="similarity">
    <text evidence="1 11">Belongs to the thymidylate kinase family.</text>
</comment>
<dbReference type="AlphaFoldDB" id="A0A7W3QP21"/>
<dbReference type="GO" id="GO:0004798">
    <property type="term" value="F:dTMP kinase activity"/>
    <property type="evidence" value="ECO:0007669"/>
    <property type="project" value="UniProtKB-UniRule"/>
</dbReference>
<keyword evidence="13" id="KW-0472">Membrane</keyword>
<dbReference type="HAMAP" id="MF_00165">
    <property type="entry name" value="Thymidylate_kinase"/>
    <property type="match status" value="1"/>
</dbReference>
<name>A0A7W3QP21_ACTNM</name>
<dbReference type="InterPro" id="IPR018094">
    <property type="entry name" value="Thymidylate_kinase"/>
</dbReference>
<evidence type="ECO:0000256" key="7">
    <source>
        <dbReference type="ARBA" id="ARBA00022777"/>
    </source>
</evidence>
<keyword evidence="16" id="KW-1185">Reference proteome</keyword>
<evidence type="ECO:0000256" key="10">
    <source>
        <dbReference type="ARBA" id="ARBA00057735"/>
    </source>
</evidence>
<keyword evidence="4 11" id="KW-0808">Transferase</keyword>
<dbReference type="InterPro" id="IPR036259">
    <property type="entry name" value="MFS_trans_sf"/>
</dbReference>
<dbReference type="EMBL" id="JACJIA010000008">
    <property type="protein sequence ID" value="MBA8954207.1"/>
    <property type="molecule type" value="Genomic_DNA"/>
</dbReference>
<dbReference type="CDD" id="cd01672">
    <property type="entry name" value="TMPK"/>
    <property type="match status" value="1"/>
</dbReference>
<keyword evidence="6 11" id="KW-0547">Nucleotide-binding</keyword>
<sequence>MTRTGVTRPRSAEPQPGDEPLRRLRPPLSLSSLGHWLTVPALTAMAATLTRDDALATRAQSVGLVLVAWLLPVLLAPVFGTAAARLDRRIALVAADALRAFLMLSVPVVDLLVTAVNPVLWTAIVAVLVSCAGMVWSAAAASAVEGVAAGVADDEDGTVGRAVRRRALRLVFGTAPLAALAFVLLALLADALLGGADRVHLVLYATAVVFGAAGAATAMLGGGLPGGEAEFPAPVAALLRREGGVPGLPAAVVGTVLPVAALLAVARVHVRVLGGGDPGYGALLLGLTAGLAYGVFAGPRLLAPLSRRRLLGLAVVAGAVALLVAALVTNLVVVVVAAALTGVCAGVAWATAAAVDDTPRPRALALVAALVAVVAAPPLAGILGDRRLGLGDAAYTFTGSGAALLAAAVLALVAGAVAHRRLDDRRGVPLRPDLAAALRGERYVPPREEPAEEQRARTERGVFIAFEGGEGAGKTTQSRLAAIWLRDHGYEVVTTREPGATKTGMRLRALLLDKETTGLSSRAETLLYAADRADHVANVIRPALERGAIVVSDRYVDSSLAYQGYGREQDVEEIAAVNAWATQGLVPDLTVLLEVPAETGLNRLSEPADRLESEPRAFHDRVLRGFRELAEAHPERYLIVDASRPQQEIRREIQDRIREILPDPVPAAAEDITSTFPAITDV</sequence>
<evidence type="ECO:0000256" key="12">
    <source>
        <dbReference type="SAM" id="MobiDB-lite"/>
    </source>
</evidence>
<comment type="function">
    <text evidence="10 11">Phosphorylation of dTMP to form dTDP in both de novo and salvage pathways of dTTP synthesis.</text>
</comment>
<feature type="domain" description="Thymidylate kinase-like" evidence="14">
    <location>
        <begin position="466"/>
        <end position="653"/>
    </location>
</feature>
<dbReference type="FunFam" id="3.40.50.300:FF:000225">
    <property type="entry name" value="Thymidylate kinase"/>
    <property type="match status" value="1"/>
</dbReference>
<keyword evidence="13" id="KW-0812">Transmembrane</keyword>
<evidence type="ECO:0000256" key="2">
    <source>
        <dbReference type="ARBA" id="ARBA00012980"/>
    </source>
</evidence>
<dbReference type="NCBIfam" id="TIGR00041">
    <property type="entry name" value="DTMP_kinase"/>
    <property type="match status" value="1"/>
</dbReference>
<feature type="transmembrane region" description="Helical" evidence="13">
    <location>
        <begin position="278"/>
        <end position="298"/>
    </location>
</feature>
<keyword evidence="13" id="KW-1133">Transmembrane helix</keyword>
<feature type="transmembrane region" description="Helical" evidence="13">
    <location>
        <begin position="201"/>
        <end position="224"/>
    </location>
</feature>
<feature type="transmembrane region" description="Helical" evidence="13">
    <location>
        <begin position="119"/>
        <end position="139"/>
    </location>
</feature>
<keyword evidence="7 11" id="KW-0418">Kinase</keyword>
<feature type="binding site" evidence="11">
    <location>
        <begin position="468"/>
        <end position="475"/>
    </location>
    <ligand>
        <name>ATP</name>
        <dbReference type="ChEBI" id="CHEBI:30616"/>
    </ligand>
</feature>
<dbReference type="Gene3D" id="1.20.1250.20">
    <property type="entry name" value="MFS general substrate transporter like domains"/>
    <property type="match status" value="1"/>
</dbReference>
<evidence type="ECO:0000256" key="8">
    <source>
        <dbReference type="ARBA" id="ARBA00022840"/>
    </source>
</evidence>